<keyword evidence="2" id="KW-1185">Reference proteome</keyword>
<evidence type="ECO:0000313" key="1">
    <source>
        <dbReference type="EMBL" id="SHM78627.1"/>
    </source>
</evidence>
<organism evidence="1 2">
    <name type="scientific">Gracilibacillus kekensis</name>
    <dbReference type="NCBI Taxonomy" id="1027249"/>
    <lineage>
        <taxon>Bacteria</taxon>
        <taxon>Bacillati</taxon>
        <taxon>Bacillota</taxon>
        <taxon>Bacilli</taxon>
        <taxon>Bacillales</taxon>
        <taxon>Bacillaceae</taxon>
        <taxon>Gracilibacillus</taxon>
    </lineage>
</organism>
<sequence>MKPPVRENAMNRLDIFEGEWELELIHPDFQSILGHTSFTWMDGNQFMIQSANVNQSEFPSSMIVYDYDSNTDTYIQHYFDSRGVARLYKMSIKQRNWELWRNSSDFSTLDLSQRFWGEFNASYDTIQSTWEKSFDGEKWEHDFKIIYRKLK</sequence>
<proteinExistence type="predicted"/>
<dbReference type="Proteomes" id="UP000184184">
    <property type="component" value="Unassembled WGS sequence"/>
</dbReference>
<dbReference type="OrthoDB" id="8481162at2"/>
<dbReference type="AlphaFoldDB" id="A0A1M7LKV2"/>
<reference evidence="1 2" key="1">
    <citation type="submission" date="2016-11" db="EMBL/GenBank/DDBJ databases">
        <authorList>
            <person name="Jaros S."/>
            <person name="Januszkiewicz K."/>
            <person name="Wedrychowicz H."/>
        </authorList>
    </citation>
    <scope>NUCLEOTIDE SEQUENCE [LARGE SCALE GENOMIC DNA]</scope>
    <source>
        <strain evidence="1 2">CGMCC 1.10681</strain>
    </source>
</reference>
<evidence type="ECO:0000313" key="2">
    <source>
        <dbReference type="Proteomes" id="UP000184184"/>
    </source>
</evidence>
<gene>
    <name evidence="1" type="ORF">SAMN05216179_1106</name>
</gene>
<accession>A0A1M7LKV2</accession>
<dbReference type="STRING" id="1027249.SAMN05216179_1106"/>
<name>A0A1M7LKV2_9BACI</name>
<protein>
    <recommendedName>
        <fullName evidence="3">DUF1579 domain-containing protein</fullName>
    </recommendedName>
</protein>
<evidence type="ECO:0008006" key="3">
    <source>
        <dbReference type="Google" id="ProtNLM"/>
    </source>
</evidence>
<dbReference type="RefSeq" id="WP_073200344.1">
    <property type="nucleotide sequence ID" value="NZ_FRCZ01000001.1"/>
</dbReference>
<dbReference type="EMBL" id="FRCZ01000001">
    <property type="protein sequence ID" value="SHM78627.1"/>
    <property type="molecule type" value="Genomic_DNA"/>
</dbReference>